<feature type="region of interest" description="Disordered" evidence="1">
    <location>
        <begin position="23"/>
        <end position="57"/>
    </location>
</feature>
<dbReference type="Proteomes" id="UP000636800">
    <property type="component" value="Chromosome 1"/>
</dbReference>
<gene>
    <name evidence="2" type="ORF">HPP92_002787</name>
</gene>
<evidence type="ECO:0000313" key="2">
    <source>
        <dbReference type="EMBL" id="KAG0498096.1"/>
    </source>
</evidence>
<comment type="caution">
    <text evidence="2">The sequence shown here is derived from an EMBL/GenBank/DDBJ whole genome shotgun (WGS) entry which is preliminary data.</text>
</comment>
<evidence type="ECO:0000256" key="1">
    <source>
        <dbReference type="SAM" id="MobiDB-lite"/>
    </source>
</evidence>
<reference evidence="2 3" key="1">
    <citation type="journal article" date="2020" name="Nat. Food">
        <title>A phased Vanilla planifolia genome enables genetic improvement of flavour and production.</title>
        <authorList>
            <person name="Hasing T."/>
            <person name="Tang H."/>
            <person name="Brym M."/>
            <person name="Khazi F."/>
            <person name="Huang T."/>
            <person name="Chambers A.H."/>
        </authorList>
    </citation>
    <scope>NUCLEOTIDE SEQUENCE [LARGE SCALE GENOMIC DNA]</scope>
    <source>
        <tissue evidence="2">Leaf</tissue>
    </source>
</reference>
<name>A0A835RTM4_VANPL</name>
<dbReference type="EMBL" id="JADCNL010000001">
    <property type="protein sequence ID" value="KAG0498096.1"/>
    <property type="molecule type" value="Genomic_DNA"/>
</dbReference>
<organism evidence="2 3">
    <name type="scientific">Vanilla planifolia</name>
    <name type="common">Vanilla</name>
    <dbReference type="NCBI Taxonomy" id="51239"/>
    <lineage>
        <taxon>Eukaryota</taxon>
        <taxon>Viridiplantae</taxon>
        <taxon>Streptophyta</taxon>
        <taxon>Embryophyta</taxon>
        <taxon>Tracheophyta</taxon>
        <taxon>Spermatophyta</taxon>
        <taxon>Magnoliopsida</taxon>
        <taxon>Liliopsida</taxon>
        <taxon>Asparagales</taxon>
        <taxon>Orchidaceae</taxon>
        <taxon>Vanilloideae</taxon>
        <taxon>Vanilleae</taxon>
        <taxon>Vanilla</taxon>
    </lineage>
</organism>
<proteinExistence type="predicted"/>
<accession>A0A835RTM4</accession>
<keyword evidence="3" id="KW-1185">Reference proteome</keyword>
<dbReference type="OrthoDB" id="1914633at2759"/>
<protein>
    <submittedName>
        <fullName evidence="2">Uncharacterized protein</fullName>
    </submittedName>
</protein>
<evidence type="ECO:0000313" key="3">
    <source>
        <dbReference type="Proteomes" id="UP000636800"/>
    </source>
</evidence>
<dbReference type="AlphaFoldDB" id="A0A835RTM4"/>
<sequence>MAIKYEELERRGGWLGTFETAGGRSARIRRSSGPHERTQRQDQLPRGGKRFERPSEVLSAKLRRCCKASSPAHPSTP</sequence>